<evidence type="ECO:0000313" key="3">
    <source>
        <dbReference type="Proteomes" id="UP001259659"/>
    </source>
</evidence>
<dbReference type="SUPFAM" id="SSF50891">
    <property type="entry name" value="Cyclophilin-like"/>
    <property type="match status" value="1"/>
</dbReference>
<dbReference type="InterPro" id="IPR029000">
    <property type="entry name" value="Cyclophilin-like_dom_sf"/>
</dbReference>
<sequence length="123" mass="13150">MSDLRVLVDGHELTASWSDNNQATQDALAEALPLGGEATRWGDELYFGTDVDVPPEETQTAVPVGTVAYWPDGNALCLFWGETPASHENEPRAAAPVTVVAEIADTEPLQDVTGGTTVRVEEQ</sequence>
<keyword evidence="3" id="KW-1185">Reference proteome</keyword>
<dbReference type="EMBL" id="JAMQON010000004">
    <property type="protein sequence ID" value="MDS0260557.1"/>
    <property type="molecule type" value="Genomic_DNA"/>
</dbReference>
<dbReference type="Pfam" id="PF04126">
    <property type="entry name" value="Cyclophil_like"/>
    <property type="match status" value="1"/>
</dbReference>
<name>A0ABU2FEB0_9EURY</name>
<dbReference type="Gene3D" id="2.40.100.20">
    <property type="match status" value="1"/>
</dbReference>
<dbReference type="Proteomes" id="UP001259659">
    <property type="component" value="Unassembled WGS sequence"/>
</dbReference>
<accession>A0ABU2FEB0</accession>
<dbReference type="InterPro" id="IPR025658">
    <property type="entry name" value="Cyclophilin_TM1367"/>
</dbReference>
<proteinExistence type="predicted"/>
<evidence type="ECO:0000259" key="1">
    <source>
        <dbReference type="Pfam" id="PF04126"/>
    </source>
</evidence>
<protein>
    <submittedName>
        <fullName evidence="2">Cyclophilin-like fold protein</fullName>
    </submittedName>
</protein>
<reference evidence="2 3" key="1">
    <citation type="submission" date="2022-06" db="EMBL/GenBank/DDBJ databases">
        <title>Haloarcula sp. a new haloarchaeum isolate from saline soil.</title>
        <authorList>
            <person name="Strakova D."/>
            <person name="Galisteo C."/>
            <person name="Sanchez-Porro C."/>
            <person name="Ventosa A."/>
        </authorList>
    </citation>
    <scope>NUCLEOTIDE SEQUENCE [LARGE SCALE GENOMIC DNA]</scope>
    <source>
        <strain evidence="2 3">S1CR25-12</strain>
    </source>
</reference>
<gene>
    <name evidence="2" type="ORF">NDI56_14215</name>
</gene>
<feature type="domain" description="Cyclophilin TM1367-like" evidence="1">
    <location>
        <begin position="4"/>
        <end position="121"/>
    </location>
</feature>
<organism evidence="2 3">
    <name type="scientific">Haloarcula saliterrae</name>
    <dbReference type="NCBI Taxonomy" id="2950534"/>
    <lineage>
        <taxon>Archaea</taxon>
        <taxon>Methanobacteriati</taxon>
        <taxon>Methanobacteriota</taxon>
        <taxon>Stenosarchaea group</taxon>
        <taxon>Halobacteria</taxon>
        <taxon>Halobacteriales</taxon>
        <taxon>Haloarculaceae</taxon>
        <taxon>Haloarcula</taxon>
    </lineage>
</organism>
<comment type="caution">
    <text evidence="2">The sequence shown here is derived from an EMBL/GenBank/DDBJ whole genome shotgun (WGS) entry which is preliminary data.</text>
</comment>
<dbReference type="RefSeq" id="WP_310920278.1">
    <property type="nucleotide sequence ID" value="NZ_JAMQON010000004.1"/>
</dbReference>
<evidence type="ECO:0000313" key="2">
    <source>
        <dbReference type="EMBL" id="MDS0260557.1"/>
    </source>
</evidence>